<accession>A0A0K3C762</accession>
<feature type="region of interest" description="Disordered" evidence="1">
    <location>
        <begin position="198"/>
        <end position="275"/>
    </location>
</feature>
<dbReference type="GO" id="GO:0006897">
    <property type="term" value="P:endocytosis"/>
    <property type="evidence" value="ECO:0007669"/>
    <property type="project" value="InterPro"/>
</dbReference>
<dbReference type="PANTHER" id="PTHR12847">
    <property type="entry name" value="ATP-BINDING CASSETTE ABC TRANSPORTER-RELATED"/>
    <property type="match status" value="1"/>
</dbReference>
<dbReference type="EMBL" id="CWKI01000001">
    <property type="protein sequence ID" value="CTR04275.1"/>
    <property type="molecule type" value="Genomic_DNA"/>
</dbReference>
<dbReference type="Pfam" id="PF07933">
    <property type="entry name" value="DUF1681"/>
    <property type="match status" value="1"/>
</dbReference>
<evidence type="ECO:0000313" key="3">
    <source>
        <dbReference type="EMBL" id="CTR04275.1"/>
    </source>
</evidence>
<dbReference type="GO" id="GO:0030125">
    <property type="term" value="C:clathrin vesicle coat"/>
    <property type="evidence" value="ECO:0007669"/>
    <property type="project" value="TreeGrafter"/>
</dbReference>
<organism evidence="3 4">
    <name type="scientific">Rhodotorula toruloides</name>
    <name type="common">Yeast</name>
    <name type="synonym">Rhodosporidium toruloides</name>
    <dbReference type="NCBI Taxonomy" id="5286"/>
    <lineage>
        <taxon>Eukaryota</taxon>
        <taxon>Fungi</taxon>
        <taxon>Dikarya</taxon>
        <taxon>Basidiomycota</taxon>
        <taxon>Pucciniomycotina</taxon>
        <taxon>Microbotryomycetes</taxon>
        <taxon>Sporidiobolales</taxon>
        <taxon>Sporidiobolaceae</taxon>
        <taxon>Rhodotorula</taxon>
    </lineage>
</organism>
<dbReference type="CDD" id="cd13228">
    <property type="entry name" value="PHear_NECAP"/>
    <property type="match status" value="1"/>
</dbReference>
<name>A0A0K3C762_RHOTO</name>
<proteinExistence type="predicted"/>
<dbReference type="Proteomes" id="UP000199069">
    <property type="component" value="Unassembled WGS sequence"/>
</dbReference>
<feature type="compositionally biased region" description="Low complexity" evidence="1">
    <location>
        <begin position="207"/>
        <end position="222"/>
    </location>
</feature>
<feature type="domain" description="NECAP PHear" evidence="2">
    <location>
        <begin position="65"/>
        <end position="238"/>
    </location>
</feature>
<evidence type="ECO:0000313" key="4">
    <source>
        <dbReference type="Proteomes" id="UP000199069"/>
    </source>
</evidence>
<dbReference type="PANTHER" id="PTHR12847:SF9">
    <property type="entry name" value="NECAP-LIKE PROTEIN CG9132"/>
    <property type="match status" value="1"/>
</dbReference>
<keyword evidence="4" id="KW-1185">Reference proteome</keyword>
<dbReference type="AlphaFoldDB" id="A0A0K3C762"/>
<reference evidence="3 4" key="1">
    <citation type="submission" date="2015-07" db="EMBL/GenBank/DDBJ databases">
        <authorList>
            <person name="Cajimat M.N.B."/>
            <person name="Milazzo M.L."/>
            <person name="Fulhorst C.F."/>
        </authorList>
    </citation>
    <scope>NUCLEOTIDE SEQUENCE [LARGE SCALE GENOMIC DNA]</scope>
    <source>
        <strain evidence="3">Single colony</strain>
    </source>
</reference>
<dbReference type="SUPFAM" id="SSF50729">
    <property type="entry name" value="PH domain-like"/>
    <property type="match status" value="1"/>
</dbReference>
<dbReference type="Gene3D" id="2.30.29.30">
    <property type="entry name" value="Pleckstrin-homology domain (PH domain)/Phosphotyrosine-binding domain (PTB)"/>
    <property type="match status" value="1"/>
</dbReference>
<gene>
    <name evidence="3" type="primary">FGENESH: predicted gene_1.136</name>
    <name evidence="3" type="ORF">BN2166_0001360</name>
</gene>
<protein>
    <recommendedName>
        <fullName evidence="2">NECAP PHear domain-containing protein</fullName>
    </recommendedName>
</protein>
<dbReference type="STRING" id="5286.A0A0K3C762"/>
<evidence type="ECO:0000256" key="1">
    <source>
        <dbReference type="SAM" id="MobiDB-lite"/>
    </source>
</evidence>
<dbReference type="InterPro" id="IPR011993">
    <property type="entry name" value="PH-like_dom_sf"/>
</dbReference>
<evidence type="ECO:0000259" key="2">
    <source>
        <dbReference type="Pfam" id="PF07933"/>
    </source>
</evidence>
<sequence>MGAVGYRRQASYRQHWQSSEFLQAVKGEWQVEPKHAADTCSLVPTRPLLLFPTLLPRQKLVMEDYESVLFISRDVYVYQIPPRTSNAGYRAAEWGEMTEPMWRGRLRVIEKGSEVPTKCFINLEDKDSGELFAQAPYKPTKQNPNGGCEAVLDSSRYFVLTVIDAGSGQKAYIGMGFPERTESFDFNVALQDWTKRQTPPKLVPDAPSSSSSSTPSAPVQPSRDFSLKAGETISIKLGGMSTKRKADKPANGAGGGLGGFMLPPPPPPPSRGRSLSLHRRRILLESRRIGRLVQQLPPLPAHLCTARMDFGRRKEWLLSELSRYEDDYPSWPTMPGNLDPFQHNHPFDFRSRDGNSFAWRFTSEDHFPPGVEPKMHHNDFNVSFDDPKPRRLTCQQAAFVGFEIESLSHNTANGNGYVEIRTRDRLKIHFETRFGNGCDWRVRVYWVEKYWCGVF</sequence>
<dbReference type="InterPro" id="IPR012466">
    <property type="entry name" value="NECAP_PHear"/>
</dbReference>